<evidence type="ECO:0000313" key="4">
    <source>
        <dbReference type="Proteomes" id="UP000014760"/>
    </source>
</evidence>
<protein>
    <recommendedName>
        <fullName evidence="5">EF-hand domain-containing protein</fullName>
    </recommendedName>
</protein>
<dbReference type="AlphaFoldDB" id="R7UMX6"/>
<dbReference type="Proteomes" id="UP000014760">
    <property type="component" value="Unassembled WGS sequence"/>
</dbReference>
<reference evidence="3" key="3">
    <citation type="submission" date="2015-06" db="UniProtKB">
        <authorList>
            <consortium name="EnsemblMetazoa"/>
        </authorList>
    </citation>
    <scope>IDENTIFICATION</scope>
</reference>
<evidence type="ECO:0000256" key="1">
    <source>
        <dbReference type="SAM" id="MobiDB-lite"/>
    </source>
</evidence>
<dbReference type="HOGENOM" id="CLU_1908662_0_0_1"/>
<evidence type="ECO:0000313" key="2">
    <source>
        <dbReference type="EMBL" id="ELU07448.1"/>
    </source>
</evidence>
<dbReference type="EMBL" id="AMQN01007076">
    <property type="status" value="NOT_ANNOTATED_CDS"/>
    <property type="molecule type" value="Genomic_DNA"/>
</dbReference>
<dbReference type="EMBL" id="KB299905">
    <property type="protein sequence ID" value="ELU07448.1"/>
    <property type="molecule type" value="Genomic_DNA"/>
</dbReference>
<dbReference type="Gene3D" id="1.10.238.10">
    <property type="entry name" value="EF-hand"/>
    <property type="match status" value="1"/>
</dbReference>
<feature type="region of interest" description="Disordered" evidence="1">
    <location>
        <begin position="51"/>
        <end position="73"/>
    </location>
</feature>
<evidence type="ECO:0008006" key="5">
    <source>
        <dbReference type="Google" id="ProtNLM"/>
    </source>
</evidence>
<proteinExistence type="predicted"/>
<reference evidence="4" key="1">
    <citation type="submission" date="2012-12" db="EMBL/GenBank/DDBJ databases">
        <authorList>
            <person name="Hellsten U."/>
            <person name="Grimwood J."/>
            <person name="Chapman J.A."/>
            <person name="Shapiro H."/>
            <person name="Aerts A."/>
            <person name="Otillar R.P."/>
            <person name="Terry A.Y."/>
            <person name="Boore J.L."/>
            <person name="Simakov O."/>
            <person name="Marletaz F."/>
            <person name="Cho S.-J."/>
            <person name="Edsinger-Gonzales E."/>
            <person name="Havlak P."/>
            <person name="Kuo D.-H."/>
            <person name="Larsson T."/>
            <person name="Lv J."/>
            <person name="Arendt D."/>
            <person name="Savage R."/>
            <person name="Osoegawa K."/>
            <person name="de Jong P."/>
            <person name="Lindberg D.R."/>
            <person name="Seaver E.C."/>
            <person name="Weisblat D.A."/>
            <person name="Putnam N.H."/>
            <person name="Grigoriev I.V."/>
            <person name="Rokhsar D.S."/>
        </authorList>
    </citation>
    <scope>NUCLEOTIDE SEQUENCE</scope>
    <source>
        <strain evidence="4">I ESC-2004</strain>
    </source>
</reference>
<organism evidence="2">
    <name type="scientific">Capitella teleta</name>
    <name type="common">Polychaete worm</name>
    <dbReference type="NCBI Taxonomy" id="283909"/>
    <lineage>
        <taxon>Eukaryota</taxon>
        <taxon>Metazoa</taxon>
        <taxon>Spiralia</taxon>
        <taxon>Lophotrochozoa</taxon>
        <taxon>Annelida</taxon>
        <taxon>Polychaeta</taxon>
        <taxon>Sedentaria</taxon>
        <taxon>Scolecida</taxon>
        <taxon>Capitellidae</taxon>
        <taxon>Capitella</taxon>
    </lineage>
</organism>
<sequence>MALEDFQAACKEVFPKGNAEKFSTHLFRHFDEDASGRLDFREKIHAGHCSPTEGQSCGGIASQRNRHPKQRALPWHKSESLSTFWRKQTSTRTENYKKKSSFGEQKKAERSCNWLRIENEIKEKSLMKVSISS</sequence>
<name>R7UMX6_CAPTE</name>
<dbReference type="InterPro" id="IPR011992">
    <property type="entry name" value="EF-hand-dom_pair"/>
</dbReference>
<evidence type="ECO:0000313" key="3">
    <source>
        <dbReference type="EnsemblMetazoa" id="CapteP209448"/>
    </source>
</evidence>
<dbReference type="SUPFAM" id="SSF47473">
    <property type="entry name" value="EF-hand"/>
    <property type="match status" value="1"/>
</dbReference>
<reference evidence="2 4" key="2">
    <citation type="journal article" date="2013" name="Nature">
        <title>Insights into bilaterian evolution from three spiralian genomes.</title>
        <authorList>
            <person name="Simakov O."/>
            <person name="Marletaz F."/>
            <person name="Cho S.J."/>
            <person name="Edsinger-Gonzales E."/>
            <person name="Havlak P."/>
            <person name="Hellsten U."/>
            <person name="Kuo D.H."/>
            <person name="Larsson T."/>
            <person name="Lv J."/>
            <person name="Arendt D."/>
            <person name="Savage R."/>
            <person name="Osoegawa K."/>
            <person name="de Jong P."/>
            <person name="Grimwood J."/>
            <person name="Chapman J.A."/>
            <person name="Shapiro H."/>
            <person name="Aerts A."/>
            <person name="Otillar R.P."/>
            <person name="Terry A.Y."/>
            <person name="Boore J.L."/>
            <person name="Grigoriev I.V."/>
            <person name="Lindberg D.R."/>
            <person name="Seaver E.C."/>
            <person name="Weisblat D.A."/>
            <person name="Putnam N.H."/>
            <person name="Rokhsar D.S."/>
        </authorList>
    </citation>
    <scope>NUCLEOTIDE SEQUENCE</scope>
    <source>
        <strain evidence="2 4">I ESC-2004</strain>
    </source>
</reference>
<keyword evidence="4" id="KW-1185">Reference proteome</keyword>
<dbReference type="EnsemblMetazoa" id="CapteT209448">
    <property type="protein sequence ID" value="CapteP209448"/>
    <property type="gene ID" value="CapteG209448"/>
</dbReference>
<dbReference type="OrthoDB" id="191686at2759"/>
<gene>
    <name evidence="2" type="ORF">CAPTEDRAFT_209448</name>
</gene>
<accession>R7UMX6</accession>